<dbReference type="PANTHER" id="PTHR43685:SF2">
    <property type="entry name" value="GLYCOSYLTRANSFERASE 2-LIKE DOMAIN-CONTAINING PROTEIN"/>
    <property type="match status" value="1"/>
</dbReference>
<reference evidence="3 4" key="1">
    <citation type="submission" date="2024-03" db="EMBL/GenBank/DDBJ databases">
        <title>Community enrichment and isolation of bacterial strains for fucoidan degradation.</title>
        <authorList>
            <person name="Sichert A."/>
        </authorList>
    </citation>
    <scope>NUCLEOTIDE SEQUENCE [LARGE SCALE GENOMIC DNA]</scope>
    <source>
        <strain evidence="3 4">AS26</strain>
    </source>
</reference>
<evidence type="ECO:0000313" key="4">
    <source>
        <dbReference type="Proteomes" id="UP001457661"/>
    </source>
</evidence>
<dbReference type="Gene3D" id="3.90.550.10">
    <property type="entry name" value="Spore Coat Polysaccharide Biosynthesis Protein SpsA, Chain A"/>
    <property type="match status" value="1"/>
</dbReference>
<organism evidence="3 4">
    <name type="scientific">Pseudoalteromonas arctica</name>
    <dbReference type="NCBI Taxonomy" id="394751"/>
    <lineage>
        <taxon>Bacteria</taxon>
        <taxon>Pseudomonadati</taxon>
        <taxon>Pseudomonadota</taxon>
        <taxon>Gammaproteobacteria</taxon>
        <taxon>Alteromonadales</taxon>
        <taxon>Pseudoalteromonadaceae</taxon>
        <taxon>Pseudoalteromonas</taxon>
    </lineage>
</organism>
<dbReference type="Pfam" id="PF00535">
    <property type="entry name" value="Glycos_transf_2"/>
    <property type="match status" value="1"/>
</dbReference>
<dbReference type="InterPro" id="IPR001173">
    <property type="entry name" value="Glyco_trans_2-like"/>
</dbReference>
<keyword evidence="1" id="KW-0812">Transmembrane</keyword>
<feature type="transmembrane region" description="Helical" evidence="1">
    <location>
        <begin position="276"/>
        <end position="297"/>
    </location>
</feature>
<dbReference type="CDD" id="cd00761">
    <property type="entry name" value="Glyco_tranf_GTA_type"/>
    <property type="match status" value="1"/>
</dbReference>
<name>A0ABU9THN9_9GAMM</name>
<keyword evidence="3" id="KW-0808">Transferase</keyword>
<keyword evidence="1" id="KW-1133">Transmembrane helix</keyword>
<evidence type="ECO:0000313" key="3">
    <source>
        <dbReference type="EMBL" id="MEM5532998.1"/>
    </source>
</evidence>
<keyword evidence="4" id="KW-1185">Reference proteome</keyword>
<gene>
    <name evidence="3" type="ORF">WNY57_11200</name>
</gene>
<evidence type="ECO:0000259" key="2">
    <source>
        <dbReference type="Pfam" id="PF00535"/>
    </source>
</evidence>
<dbReference type="InterPro" id="IPR050834">
    <property type="entry name" value="Glycosyltransf_2"/>
</dbReference>
<dbReference type="InterPro" id="IPR029044">
    <property type="entry name" value="Nucleotide-diphossugar_trans"/>
</dbReference>
<sequence>MNISVVIPVYNKEKFVVDCIHSILHQSMLPKELIIINDGSTDNSLKVINDYISKQETEVKIKIISINNSGVSIARNKGVKVCSSEYVAFLDSDDVWEESYLYEMVSLITEFPECGMYSCNHMIKKLEIEKYVASNRLHYGESIIADFFKLSQSYSVVNSSKVIVKKDCFLDVGGFPPDIRYGEDLYVWIRLALISKTAFLNKPLVTINQFEDESRSSRVNDVLYPLLEIKRDLYFDNPELKKYLKILFRNSYLFRLQEGNKKTALKTILKSYRISLAYTFILLPFILLPSGVMKVLYKKYKQR</sequence>
<proteinExistence type="predicted"/>
<dbReference type="Proteomes" id="UP001457661">
    <property type="component" value="Unassembled WGS sequence"/>
</dbReference>
<dbReference type="RefSeq" id="WP_342879757.1">
    <property type="nucleotide sequence ID" value="NZ_JBBMQX010000007.1"/>
</dbReference>
<dbReference type="SUPFAM" id="SSF53448">
    <property type="entry name" value="Nucleotide-diphospho-sugar transferases"/>
    <property type="match status" value="1"/>
</dbReference>
<dbReference type="EMBL" id="JBBMQX010000007">
    <property type="protein sequence ID" value="MEM5532998.1"/>
    <property type="molecule type" value="Genomic_DNA"/>
</dbReference>
<dbReference type="GO" id="GO:0016757">
    <property type="term" value="F:glycosyltransferase activity"/>
    <property type="evidence" value="ECO:0007669"/>
    <property type="project" value="UniProtKB-KW"/>
</dbReference>
<accession>A0ABU9THN9</accession>
<keyword evidence="3" id="KW-0328">Glycosyltransferase</keyword>
<dbReference type="EC" id="2.4.-.-" evidence="3"/>
<feature type="domain" description="Glycosyltransferase 2-like" evidence="2">
    <location>
        <begin position="4"/>
        <end position="112"/>
    </location>
</feature>
<dbReference type="PANTHER" id="PTHR43685">
    <property type="entry name" value="GLYCOSYLTRANSFERASE"/>
    <property type="match status" value="1"/>
</dbReference>
<evidence type="ECO:0000256" key="1">
    <source>
        <dbReference type="SAM" id="Phobius"/>
    </source>
</evidence>
<comment type="caution">
    <text evidence="3">The sequence shown here is derived from an EMBL/GenBank/DDBJ whole genome shotgun (WGS) entry which is preliminary data.</text>
</comment>
<keyword evidence="1" id="KW-0472">Membrane</keyword>
<protein>
    <submittedName>
        <fullName evidence="3">Glycosyltransferase family 2 protein</fullName>
        <ecNumber evidence="3">2.4.-.-</ecNumber>
    </submittedName>
</protein>